<dbReference type="KEGG" id="aaf:AURANDRAFT_4008"/>
<evidence type="ECO:0000256" key="8">
    <source>
        <dbReference type="ARBA" id="ARBA00022790"/>
    </source>
</evidence>
<dbReference type="FunFam" id="3.40.140.10:FF:000203">
    <property type="entry name" value="COP9 signalosome complex subunit 5"/>
    <property type="match status" value="1"/>
</dbReference>
<dbReference type="PROSITE" id="PS50249">
    <property type="entry name" value="MPN"/>
    <property type="match status" value="1"/>
</dbReference>
<evidence type="ECO:0000313" key="14">
    <source>
        <dbReference type="EMBL" id="EGB08053.1"/>
    </source>
</evidence>
<feature type="non-terminal residue" evidence="14">
    <location>
        <position position="1"/>
    </location>
</feature>
<dbReference type="Gene3D" id="3.40.140.10">
    <property type="entry name" value="Cytidine Deaminase, domain 2"/>
    <property type="match status" value="1"/>
</dbReference>
<keyword evidence="10" id="KW-0862">Zinc</keyword>
<sequence length="258" mass="29010">SSETWYSMDEAKIEEVRKAKAWMQDANYFTRVMVSPAASMKMLMHAHSGCEAGLSAGGKPLEVMGMMLGYPSDEHKHTLVVTDVFPLPVTGFETQVVADDENVINYMIKLSDMVEVTRKERLMGWYHSHPFDVDEAHNHCFLSSTDLSTQLSWQNAEDPNGNPFLAIVIDPLRSFAKNSSELAAFRAYPPTASPPPNQCPDGSIVTEDAKRVEVWGSCWNRYYELKVEYFMSDQAKSIIDILNHSHLWARTLSATPAL</sequence>
<accession>F0YA68</accession>
<dbReference type="GO" id="GO:0008237">
    <property type="term" value="F:metallopeptidase activity"/>
    <property type="evidence" value="ECO:0007669"/>
    <property type="project" value="UniProtKB-KW"/>
</dbReference>
<evidence type="ECO:0000256" key="7">
    <source>
        <dbReference type="ARBA" id="ARBA00022723"/>
    </source>
</evidence>
<evidence type="ECO:0000256" key="10">
    <source>
        <dbReference type="ARBA" id="ARBA00022833"/>
    </source>
</evidence>
<dbReference type="GO" id="GO:0006508">
    <property type="term" value="P:proteolysis"/>
    <property type="evidence" value="ECO:0007669"/>
    <property type="project" value="UniProtKB-KW"/>
</dbReference>
<keyword evidence="12" id="KW-0539">Nucleus</keyword>
<dbReference type="InterPro" id="IPR050242">
    <property type="entry name" value="JAMM_MPN+_peptidase_M67A"/>
</dbReference>
<evidence type="ECO:0000256" key="6">
    <source>
        <dbReference type="ARBA" id="ARBA00022670"/>
    </source>
</evidence>
<dbReference type="Proteomes" id="UP000002729">
    <property type="component" value="Unassembled WGS sequence"/>
</dbReference>
<dbReference type="InterPro" id="IPR037518">
    <property type="entry name" value="MPN"/>
</dbReference>
<evidence type="ECO:0000256" key="9">
    <source>
        <dbReference type="ARBA" id="ARBA00022801"/>
    </source>
</evidence>
<keyword evidence="8" id="KW-0736">Signalosome</keyword>
<dbReference type="PANTHER" id="PTHR10410">
    <property type="entry name" value="EUKARYOTIC TRANSLATION INITIATION FACTOR 3 -RELATED"/>
    <property type="match status" value="1"/>
</dbReference>
<gene>
    <name evidence="14" type="ORF">AURANDRAFT_4008</name>
</gene>
<dbReference type="RefSeq" id="XP_009037179.1">
    <property type="nucleotide sequence ID" value="XM_009038931.1"/>
</dbReference>
<dbReference type="SMART" id="SM00232">
    <property type="entry name" value="JAB_MPN"/>
    <property type="match status" value="1"/>
</dbReference>
<evidence type="ECO:0000256" key="5">
    <source>
        <dbReference type="ARBA" id="ARBA00022490"/>
    </source>
</evidence>
<evidence type="ECO:0000256" key="1">
    <source>
        <dbReference type="ARBA" id="ARBA00004123"/>
    </source>
</evidence>
<dbReference type="AlphaFoldDB" id="F0YA68"/>
<evidence type="ECO:0000313" key="15">
    <source>
        <dbReference type="Proteomes" id="UP000002729"/>
    </source>
</evidence>
<comment type="subcellular location">
    <subcellularLocation>
        <location evidence="2">Cytoplasm</location>
    </subcellularLocation>
    <subcellularLocation>
        <location evidence="1">Nucleus</location>
    </subcellularLocation>
</comment>
<dbReference type="InParanoid" id="F0YA68"/>
<evidence type="ECO:0000256" key="3">
    <source>
        <dbReference type="ARBA" id="ARBA00006008"/>
    </source>
</evidence>
<evidence type="ECO:0000256" key="11">
    <source>
        <dbReference type="ARBA" id="ARBA00023049"/>
    </source>
</evidence>
<dbReference type="GO" id="GO:0046872">
    <property type="term" value="F:metal ion binding"/>
    <property type="evidence" value="ECO:0007669"/>
    <property type="project" value="UniProtKB-KW"/>
</dbReference>
<keyword evidence="9" id="KW-0378">Hydrolase</keyword>
<keyword evidence="15" id="KW-1185">Reference proteome</keyword>
<keyword evidence="11" id="KW-0482">Metalloprotease</keyword>
<evidence type="ECO:0000256" key="12">
    <source>
        <dbReference type="ARBA" id="ARBA00023242"/>
    </source>
</evidence>
<protein>
    <recommendedName>
        <fullName evidence="4">COP9 signalosome complex subunit 5</fullName>
    </recommendedName>
</protein>
<name>F0YA68_AURAN</name>
<organism evidence="15">
    <name type="scientific">Aureococcus anophagefferens</name>
    <name type="common">Harmful bloom alga</name>
    <dbReference type="NCBI Taxonomy" id="44056"/>
    <lineage>
        <taxon>Eukaryota</taxon>
        <taxon>Sar</taxon>
        <taxon>Stramenopiles</taxon>
        <taxon>Ochrophyta</taxon>
        <taxon>Pelagophyceae</taxon>
        <taxon>Pelagomonadales</taxon>
        <taxon>Pelagomonadaceae</taxon>
        <taxon>Aureococcus</taxon>
    </lineage>
</organism>
<dbReference type="GO" id="GO:0008180">
    <property type="term" value="C:COP9 signalosome"/>
    <property type="evidence" value="ECO:0007669"/>
    <property type="project" value="UniProtKB-KW"/>
</dbReference>
<feature type="domain" description="MPN" evidence="13">
    <location>
        <begin position="32"/>
        <end position="191"/>
    </location>
</feature>
<comment type="similarity">
    <text evidence="3">Belongs to the peptidase M67A family. CSN5 subfamily.</text>
</comment>
<keyword evidence="6" id="KW-0645">Protease</keyword>
<dbReference type="SUPFAM" id="SSF102712">
    <property type="entry name" value="JAB1/MPN domain"/>
    <property type="match status" value="1"/>
</dbReference>
<reference evidence="14 15" key="1">
    <citation type="journal article" date="2011" name="Proc. Natl. Acad. Sci. U.S.A.">
        <title>Niche of harmful alga Aureococcus anophagefferens revealed through ecogenomics.</title>
        <authorList>
            <person name="Gobler C.J."/>
            <person name="Berry D.L."/>
            <person name="Dyhrman S.T."/>
            <person name="Wilhelm S.W."/>
            <person name="Salamov A."/>
            <person name="Lobanov A.V."/>
            <person name="Zhang Y."/>
            <person name="Collier J.L."/>
            <person name="Wurch L.L."/>
            <person name="Kustka A.B."/>
            <person name="Dill B.D."/>
            <person name="Shah M."/>
            <person name="VerBerkmoes N.C."/>
            <person name="Kuo A."/>
            <person name="Terry A."/>
            <person name="Pangilinan J."/>
            <person name="Lindquist E.A."/>
            <person name="Lucas S."/>
            <person name="Paulsen I.T."/>
            <person name="Hattenrath-Lehmann T.K."/>
            <person name="Talmage S.C."/>
            <person name="Walker E.A."/>
            <person name="Koch F."/>
            <person name="Burson A.M."/>
            <person name="Marcoval M.A."/>
            <person name="Tang Y.Z."/>
            <person name="Lecleir G.R."/>
            <person name="Coyne K.J."/>
            <person name="Berg G.M."/>
            <person name="Bertrand E.M."/>
            <person name="Saito M.A."/>
            <person name="Gladyshev V.N."/>
            <person name="Grigoriev I.V."/>
        </authorList>
    </citation>
    <scope>NUCLEOTIDE SEQUENCE [LARGE SCALE GENOMIC DNA]</scope>
    <source>
        <strain evidence="15">CCMP 1984</strain>
    </source>
</reference>
<dbReference type="Pfam" id="PF01398">
    <property type="entry name" value="JAB"/>
    <property type="match status" value="1"/>
</dbReference>
<evidence type="ECO:0000256" key="2">
    <source>
        <dbReference type="ARBA" id="ARBA00004496"/>
    </source>
</evidence>
<proteinExistence type="inferred from homology"/>
<keyword evidence="7" id="KW-0479">Metal-binding</keyword>
<feature type="non-terminal residue" evidence="14">
    <location>
        <position position="258"/>
    </location>
</feature>
<evidence type="ECO:0000259" key="13">
    <source>
        <dbReference type="PROSITE" id="PS50249"/>
    </source>
</evidence>
<dbReference type="eggNOG" id="KOG1554">
    <property type="taxonomic scope" value="Eukaryota"/>
</dbReference>
<keyword evidence="5" id="KW-0963">Cytoplasm</keyword>
<dbReference type="GeneID" id="20222006"/>
<dbReference type="OrthoDB" id="10266268at2759"/>
<dbReference type="InterPro" id="IPR000555">
    <property type="entry name" value="JAMM/MPN+_dom"/>
</dbReference>
<dbReference type="GO" id="GO:0005737">
    <property type="term" value="C:cytoplasm"/>
    <property type="evidence" value="ECO:0007669"/>
    <property type="project" value="UniProtKB-SubCell"/>
</dbReference>
<dbReference type="EMBL" id="GL833129">
    <property type="protein sequence ID" value="EGB08053.1"/>
    <property type="molecule type" value="Genomic_DNA"/>
</dbReference>
<evidence type="ECO:0000256" key="4">
    <source>
        <dbReference type="ARBA" id="ARBA00014880"/>
    </source>
</evidence>
<dbReference type="OMA" id="VEQNEMR"/>